<sequence length="290" mass="31543">MSGLSDDLKAMATYCYAQVAQTYLNTTEGKRVCYMLAAANGVVWAVWQVPRMEGFMMRAFSHHPLSGLSYTMLTSTFSHSSFIHLLFNMMALMSFGSSASLYLARQQDADPSNLRESTSKWHFLSFFISAGLFSSLVSHIATARFKYPQLLAQLANPTRSVAPAASVVEGAAAVRSTSALTGSEALASIKPSLGASGAIYAAVTLTAMAFPEAHVSLIFPPTPPIPIQYGVFGFMAMDLVGVIRGWRIFDHHAHLGGAMFGLWYYAYGPRLWESFRELTLGGLPPSLRKA</sequence>
<evidence type="ECO:0000313" key="9">
    <source>
        <dbReference type="EMBL" id="KZT66139.1"/>
    </source>
</evidence>
<reference evidence="9 10" key="1">
    <citation type="journal article" date="2016" name="Mol. Biol. Evol.">
        <title>Comparative Genomics of Early-Diverging Mushroom-Forming Fungi Provides Insights into the Origins of Lignocellulose Decay Capabilities.</title>
        <authorList>
            <person name="Nagy L.G."/>
            <person name="Riley R."/>
            <person name="Tritt A."/>
            <person name="Adam C."/>
            <person name="Daum C."/>
            <person name="Floudas D."/>
            <person name="Sun H."/>
            <person name="Yadav J.S."/>
            <person name="Pangilinan J."/>
            <person name="Larsson K.H."/>
            <person name="Matsuura K."/>
            <person name="Barry K."/>
            <person name="Labutti K."/>
            <person name="Kuo R."/>
            <person name="Ohm R.A."/>
            <person name="Bhattacharya S.S."/>
            <person name="Shirouzu T."/>
            <person name="Yoshinaga Y."/>
            <person name="Martin F.M."/>
            <person name="Grigoriev I.V."/>
            <person name="Hibbett D.S."/>
        </authorList>
    </citation>
    <scope>NUCLEOTIDE SEQUENCE [LARGE SCALE GENOMIC DNA]</scope>
    <source>
        <strain evidence="9 10">L-15889</strain>
    </source>
</reference>
<comment type="similarity">
    <text evidence="2">Belongs to the peptidase S54 family.</text>
</comment>
<evidence type="ECO:0000256" key="5">
    <source>
        <dbReference type="ARBA" id="ARBA00022989"/>
    </source>
</evidence>
<dbReference type="InterPro" id="IPR022764">
    <property type="entry name" value="Peptidase_S54_rhomboid_dom"/>
</dbReference>
<dbReference type="Pfam" id="PF01694">
    <property type="entry name" value="Rhomboid"/>
    <property type="match status" value="1"/>
</dbReference>
<keyword evidence="10" id="KW-1185">Reference proteome</keyword>
<dbReference type="GO" id="GO:0016020">
    <property type="term" value="C:membrane"/>
    <property type="evidence" value="ECO:0007669"/>
    <property type="project" value="UniProtKB-SubCell"/>
</dbReference>
<evidence type="ECO:0000313" key="10">
    <source>
        <dbReference type="Proteomes" id="UP000076727"/>
    </source>
</evidence>
<keyword evidence="6 7" id="KW-0472">Membrane</keyword>
<dbReference type="Gene3D" id="1.20.1540.10">
    <property type="entry name" value="Rhomboid-like"/>
    <property type="match status" value="1"/>
</dbReference>
<evidence type="ECO:0000256" key="2">
    <source>
        <dbReference type="ARBA" id="ARBA00009045"/>
    </source>
</evidence>
<dbReference type="Proteomes" id="UP000076727">
    <property type="component" value="Unassembled WGS sequence"/>
</dbReference>
<dbReference type="PANTHER" id="PTHR43731:SF14">
    <property type="entry name" value="PRESENILIN-ASSOCIATED RHOMBOID-LIKE PROTEIN, MITOCHONDRIAL"/>
    <property type="match status" value="1"/>
</dbReference>
<protein>
    <submittedName>
        <fullName evidence="9">Rhomboid-domain-containing protein</fullName>
    </submittedName>
</protein>
<dbReference type="AlphaFoldDB" id="A0A165MUG1"/>
<evidence type="ECO:0000256" key="3">
    <source>
        <dbReference type="ARBA" id="ARBA00022692"/>
    </source>
</evidence>
<organism evidence="9 10">
    <name type="scientific">Daedalea quercina L-15889</name>
    <dbReference type="NCBI Taxonomy" id="1314783"/>
    <lineage>
        <taxon>Eukaryota</taxon>
        <taxon>Fungi</taxon>
        <taxon>Dikarya</taxon>
        <taxon>Basidiomycota</taxon>
        <taxon>Agaricomycotina</taxon>
        <taxon>Agaricomycetes</taxon>
        <taxon>Polyporales</taxon>
        <taxon>Fomitopsis</taxon>
    </lineage>
</organism>
<feature type="transmembrane region" description="Helical" evidence="7">
    <location>
        <begin position="82"/>
        <end position="103"/>
    </location>
</feature>
<dbReference type="STRING" id="1314783.A0A165MUG1"/>
<dbReference type="GO" id="GO:0004252">
    <property type="term" value="F:serine-type endopeptidase activity"/>
    <property type="evidence" value="ECO:0007669"/>
    <property type="project" value="InterPro"/>
</dbReference>
<dbReference type="EMBL" id="KV429094">
    <property type="protein sequence ID" value="KZT66139.1"/>
    <property type="molecule type" value="Genomic_DNA"/>
</dbReference>
<dbReference type="PANTHER" id="PTHR43731">
    <property type="entry name" value="RHOMBOID PROTEASE"/>
    <property type="match status" value="1"/>
</dbReference>
<evidence type="ECO:0000259" key="8">
    <source>
        <dbReference type="Pfam" id="PF01694"/>
    </source>
</evidence>
<keyword evidence="3 7" id="KW-0812">Transmembrane</keyword>
<dbReference type="InterPro" id="IPR050925">
    <property type="entry name" value="Rhomboid_protease_S54"/>
</dbReference>
<evidence type="ECO:0000256" key="4">
    <source>
        <dbReference type="ARBA" id="ARBA00022801"/>
    </source>
</evidence>
<proteinExistence type="inferred from homology"/>
<accession>A0A165MUG1</accession>
<evidence type="ECO:0000256" key="7">
    <source>
        <dbReference type="SAM" id="Phobius"/>
    </source>
</evidence>
<comment type="subcellular location">
    <subcellularLocation>
        <location evidence="1">Membrane</location>
        <topology evidence="1">Multi-pass membrane protein</topology>
    </subcellularLocation>
</comment>
<dbReference type="InterPro" id="IPR035952">
    <property type="entry name" value="Rhomboid-like_sf"/>
</dbReference>
<dbReference type="OrthoDB" id="10260614at2759"/>
<evidence type="ECO:0000256" key="6">
    <source>
        <dbReference type="ARBA" id="ARBA00023136"/>
    </source>
</evidence>
<feature type="transmembrane region" description="Helical" evidence="7">
    <location>
        <begin position="123"/>
        <end position="141"/>
    </location>
</feature>
<keyword evidence="4" id="KW-0378">Hydrolase</keyword>
<dbReference type="SUPFAM" id="SSF144091">
    <property type="entry name" value="Rhomboid-like"/>
    <property type="match status" value="1"/>
</dbReference>
<keyword evidence="5 7" id="KW-1133">Transmembrane helix</keyword>
<feature type="domain" description="Peptidase S54 rhomboid" evidence="8">
    <location>
        <begin position="70"/>
        <end position="266"/>
    </location>
</feature>
<evidence type="ECO:0000256" key="1">
    <source>
        <dbReference type="ARBA" id="ARBA00004141"/>
    </source>
</evidence>
<name>A0A165MUG1_9APHY</name>
<dbReference type="GO" id="GO:0006465">
    <property type="term" value="P:signal peptide processing"/>
    <property type="evidence" value="ECO:0007669"/>
    <property type="project" value="TreeGrafter"/>
</dbReference>
<gene>
    <name evidence="9" type="ORF">DAEQUDRAFT_746699</name>
</gene>